<sequence length="233" mass="26437">MSRRRNLLISLVAGILSCLLVYGVYLLQVRQVELQQTTNVVVPKSFIKAGTLITSDMIEMKPIFIGSYDEQMASRAEEVIGREAVVPLGTNEPILHWKLDRFQLLPREGQYTFQVPKEYILSISNGIRAGDRVRIYLSGKAGPRIMFEEEIVVASVKSAANIEVDDPNNTHFLSKLNGDEEKMYASRREANGNIEQINLNLTEEQWLRMDDACRNQDGKLVIAFSNMSDIEER</sequence>
<evidence type="ECO:0000313" key="2">
    <source>
        <dbReference type="EMBL" id="MFD0871068.1"/>
    </source>
</evidence>
<evidence type="ECO:0000259" key="1">
    <source>
        <dbReference type="SMART" id="SM00858"/>
    </source>
</evidence>
<dbReference type="RefSeq" id="WP_379289954.1">
    <property type="nucleotide sequence ID" value="NZ_JBHTIU010000073.1"/>
</dbReference>
<evidence type="ECO:0000313" key="3">
    <source>
        <dbReference type="Proteomes" id="UP001597120"/>
    </source>
</evidence>
<keyword evidence="3" id="KW-1185">Reference proteome</keyword>
<dbReference type="InterPro" id="IPR013974">
    <property type="entry name" value="SAF"/>
</dbReference>
<gene>
    <name evidence="2" type="ORF">ACFQ03_18165</name>
</gene>
<dbReference type="PROSITE" id="PS51257">
    <property type="entry name" value="PROKAR_LIPOPROTEIN"/>
    <property type="match status" value="1"/>
</dbReference>
<name>A0ABW3DFG3_9BACL</name>
<comment type="caution">
    <text evidence="2">The sequence shown here is derived from an EMBL/GenBank/DDBJ whole genome shotgun (WGS) entry which is preliminary data.</text>
</comment>
<reference evidence="3" key="1">
    <citation type="journal article" date="2019" name="Int. J. Syst. Evol. Microbiol.">
        <title>The Global Catalogue of Microorganisms (GCM) 10K type strain sequencing project: providing services to taxonomists for standard genome sequencing and annotation.</title>
        <authorList>
            <consortium name="The Broad Institute Genomics Platform"/>
            <consortium name="The Broad Institute Genome Sequencing Center for Infectious Disease"/>
            <person name="Wu L."/>
            <person name="Ma J."/>
        </authorList>
    </citation>
    <scope>NUCLEOTIDE SEQUENCE [LARGE SCALE GENOMIC DNA]</scope>
    <source>
        <strain evidence="3">CCUG 57263</strain>
    </source>
</reference>
<dbReference type="SMART" id="SM00858">
    <property type="entry name" value="SAF"/>
    <property type="match status" value="1"/>
</dbReference>
<protein>
    <submittedName>
        <fullName evidence="2">SAF domain-containing protein</fullName>
    </submittedName>
</protein>
<dbReference type="Proteomes" id="UP001597120">
    <property type="component" value="Unassembled WGS sequence"/>
</dbReference>
<accession>A0ABW3DFG3</accession>
<feature type="domain" description="SAF" evidence="1">
    <location>
        <begin position="38"/>
        <end position="100"/>
    </location>
</feature>
<dbReference type="Pfam" id="PF08666">
    <property type="entry name" value="SAF"/>
    <property type="match status" value="1"/>
</dbReference>
<dbReference type="CDD" id="cd11614">
    <property type="entry name" value="SAF_CpaB_FlgA_like"/>
    <property type="match status" value="1"/>
</dbReference>
<dbReference type="EMBL" id="JBHTIU010000073">
    <property type="protein sequence ID" value="MFD0871068.1"/>
    <property type="molecule type" value="Genomic_DNA"/>
</dbReference>
<organism evidence="2 3">
    <name type="scientific">Paenibacillus residui</name>
    <dbReference type="NCBI Taxonomy" id="629724"/>
    <lineage>
        <taxon>Bacteria</taxon>
        <taxon>Bacillati</taxon>
        <taxon>Bacillota</taxon>
        <taxon>Bacilli</taxon>
        <taxon>Bacillales</taxon>
        <taxon>Paenibacillaceae</taxon>
        <taxon>Paenibacillus</taxon>
    </lineage>
</organism>
<proteinExistence type="predicted"/>